<comment type="subcellular location">
    <subcellularLocation>
        <location evidence="1">Cell membrane</location>
        <topology evidence="1">Peripheral membrane protein</topology>
    </subcellularLocation>
</comment>
<dbReference type="InterPro" id="IPR017871">
    <property type="entry name" value="ABC_transporter-like_CS"/>
</dbReference>
<name>A0A506Y9G8_9MICO</name>
<protein>
    <submittedName>
        <fullName evidence="9">ABC transporter ATP-binding protein</fullName>
    </submittedName>
</protein>
<dbReference type="EMBL" id="VHQG01000001">
    <property type="protein sequence ID" value="TPW78140.1"/>
    <property type="molecule type" value="Genomic_DNA"/>
</dbReference>
<gene>
    <name evidence="9" type="ORF">FJ657_01330</name>
</gene>
<dbReference type="SUPFAM" id="SSF52540">
    <property type="entry name" value="P-loop containing nucleoside triphosphate hydrolases"/>
    <property type="match status" value="1"/>
</dbReference>
<dbReference type="Gene3D" id="3.40.50.300">
    <property type="entry name" value="P-loop containing nucleotide triphosphate hydrolases"/>
    <property type="match status" value="1"/>
</dbReference>
<evidence type="ECO:0000256" key="6">
    <source>
        <dbReference type="ARBA" id="ARBA00022840"/>
    </source>
</evidence>
<dbReference type="GO" id="GO:0005524">
    <property type="term" value="F:ATP binding"/>
    <property type="evidence" value="ECO:0007669"/>
    <property type="project" value="UniProtKB-KW"/>
</dbReference>
<dbReference type="InterPro" id="IPR050388">
    <property type="entry name" value="ABC_Ni/Peptide_Import"/>
</dbReference>
<dbReference type="InterPro" id="IPR013563">
    <property type="entry name" value="Oligopep_ABC_C"/>
</dbReference>
<dbReference type="Proteomes" id="UP000316252">
    <property type="component" value="Unassembled WGS sequence"/>
</dbReference>
<dbReference type="Pfam" id="PF08352">
    <property type="entry name" value="oligo_HPY"/>
    <property type="match status" value="1"/>
</dbReference>
<keyword evidence="4" id="KW-1003">Cell membrane</keyword>
<evidence type="ECO:0000256" key="7">
    <source>
        <dbReference type="ARBA" id="ARBA00023136"/>
    </source>
</evidence>
<dbReference type="InterPro" id="IPR003439">
    <property type="entry name" value="ABC_transporter-like_ATP-bd"/>
</dbReference>
<dbReference type="CDD" id="cd03257">
    <property type="entry name" value="ABC_NikE_OppD_transporters"/>
    <property type="match status" value="1"/>
</dbReference>
<dbReference type="GO" id="GO:0015833">
    <property type="term" value="P:peptide transport"/>
    <property type="evidence" value="ECO:0007669"/>
    <property type="project" value="InterPro"/>
</dbReference>
<keyword evidence="3" id="KW-0813">Transport</keyword>
<dbReference type="NCBIfam" id="TIGR01727">
    <property type="entry name" value="oligo_HPY"/>
    <property type="match status" value="1"/>
</dbReference>
<keyword evidence="7" id="KW-0472">Membrane</keyword>
<dbReference type="PANTHER" id="PTHR43297:SF2">
    <property type="entry name" value="DIPEPTIDE TRANSPORT ATP-BINDING PROTEIN DPPD"/>
    <property type="match status" value="1"/>
</dbReference>
<organism evidence="9 10">
    <name type="scientific">Schumannella soli</name>
    <dbReference type="NCBI Taxonomy" id="2590779"/>
    <lineage>
        <taxon>Bacteria</taxon>
        <taxon>Bacillati</taxon>
        <taxon>Actinomycetota</taxon>
        <taxon>Actinomycetes</taxon>
        <taxon>Micrococcales</taxon>
        <taxon>Microbacteriaceae</taxon>
        <taxon>Schumannella</taxon>
    </lineage>
</organism>
<accession>A0A506Y9G8</accession>
<evidence type="ECO:0000256" key="1">
    <source>
        <dbReference type="ARBA" id="ARBA00004202"/>
    </source>
</evidence>
<dbReference type="Pfam" id="PF00005">
    <property type="entry name" value="ABC_tran"/>
    <property type="match status" value="1"/>
</dbReference>
<keyword evidence="5" id="KW-0547">Nucleotide-binding</keyword>
<evidence type="ECO:0000256" key="5">
    <source>
        <dbReference type="ARBA" id="ARBA00022741"/>
    </source>
</evidence>
<dbReference type="PROSITE" id="PS50893">
    <property type="entry name" value="ABC_TRANSPORTER_2"/>
    <property type="match status" value="1"/>
</dbReference>
<dbReference type="AlphaFoldDB" id="A0A506Y9G8"/>
<evidence type="ECO:0000313" key="10">
    <source>
        <dbReference type="Proteomes" id="UP000316252"/>
    </source>
</evidence>
<proteinExistence type="inferred from homology"/>
<dbReference type="InterPro" id="IPR027417">
    <property type="entry name" value="P-loop_NTPase"/>
</dbReference>
<dbReference type="GO" id="GO:0016887">
    <property type="term" value="F:ATP hydrolysis activity"/>
    <property type="evidence" value="ECO:0007669"/>
    <property type="project" value="InterPro"/>
</dbReference>
<dbReference type="OrthoDB" id="3677453at2"/>
<keyword evidence="10" id="KW-1185">Reference proteome</keyword>
<sequence>MGVGRARHARPDAVAAQARLRRGGARERRAAVADRVLRDHAEPHRDHRLGLHRHRDLRDPLRGHARLHRRHEHQRLELGHRAVLGAELAGARAGRVVVVRARGPLHRGRRHLAHAHQLRHRRVRQPATALDRRQCRGAAPQEDPCAHRLHAGLPREGHPMTLLDAAAAATPPRERKPVLEIRDLSVDYGYDQNAVHALQGVDLTLHAGEVLGLAGESGCGKSTLAYAATRLLPPPGVITGGSVTFTSARDGHGGDLLRMNDAELRAQRWRDTAIVFQGAMNSLNPVYTVGRQLVDGILAHKPRTRDAREQARARALELLEMVGIPKDRLGSYPHQLSGGMRQRVMIAMALALEPEIVIMDEPTTALDVVMQRQIVEQIMQLKDELGFSVIFITHDVSLLLELADRIAIMYAGRIVEDASSEEVYKMPRHPYTAGLLHSFPPLRGPKRDLAGIPGSPPDLVNLPTGCKFHPRCPYAFDECKLTDPALGPTRFGAAEPERQVACLLNDERVAPGPIPLELGVRPEGDRIA</sequence>
<evidence type="ECO:0000256" key="4">
    <source>
        <dbReference type="ARBA" id="ARBA00022475"/>
    </source>
</evidence>
<dbReference type="InterPro" id="IPR003593">
    <property type="entry name" value="AAA+_ATPase"/>
</dbReference>
<evidence type="ECO:0000256" key="2">
    <source>
        <dbReference type="ARBA" id="ARBA00005417"/>
    </source>
</evidence>
<dbReference type="SMART" id="SM00382">
    <property type="entry name" value="AAA"/>
    <property type="match status" value="1"/>
</dbReference>
<comment type="similarity">
    <text evidence="2">Belongs to the ABC transporter superfamily.</text>
</comment>
<dbReference type="GO" id="GO:0005886">
    <property type="term" value="C:plasma membrane"/>
    <property type="evidence" value="ECO:0007669"/>
    <property type="project" value="UniProtKB-SubCell"/>
</dbReference>
<evidence type="ECO:0000256" key="3">
    <source>
        <dbReference type="ARBA" id="ARBA00022448"/>
    </source>
</evidence>
<evidence type="ECO:0000313" key="9">
    <source>
        <dbReference type="EMBL" id="TPW78140.1"/>
    </source>
</evidence>
<dbReference type="PANTHER" id="PTHR43297">
    <property type="entry name" value="OLIGOPEPTIDE TRANSPORT ATP-BINDING PROTEIN APPD"/>
    <property type="match status" value="1"/>
</dbReference>
<comment type="caution">
    <text evidence="9">The sequence shown here is derived from an EMBL/GenBank/DDBJ whole genome shotgun (WGS) entry which is preliminary data.</text>
</comment>
<dbReference type="PROSITE" id="PS00211">
    <property type="entry name" value="ABC_TRANSPORTER_1"/>
    <property type="match status" value="1"/>
</dbReference>
<dbReference type="FunFam" id="3.40.50.300:FF:000016">
    <property type="entry name" value="Oligopeptide ABC transporter ATP-binding component"/>
    <property type="match status" value="1"/>
</dbReference>
<feature type="domain" description="ABC transporter" evidence="8">
    <location>
        <begin position="179"/>
        <end position="436"/>
    </location>
</feature>
<reference evidence="9 10" key="1">
    <citation type="submission" date="2019-06" db="EMBL/GenBank/DDBJ databases">
        <authorList>
            <person name="Li F."/>
        </authorList>
    </citation>
    <scope>NUCLEOTIDE SEQUENCE [LARGE SCALE GENOMIC DNA]</scope>
    <source>
        <strain evidence="9 10">10F1D-1</strain>
    </source>
</reference>
<evidence type="ECO:0000259" key="8">
    <source>
        <dbReference type="PROSITE" id="PS50893"/>
    </source>
</evidence>
<keyword evidence="6 9" id="KW-0067">ATP-binding</keyword>